<name>A0A1I4E534_9GAMM</name>
<feature type="chain" id="PRO_5011676252" description="Tol-pal system protein YbgF" evidence="2">
    <location>
        <begin position="26"/>
        <end position="105"/>
    </location>
</feature>
<sequence length="105" mass="11046">MTYRLPFSCVPGLLTLGLLSLPALAAGTQAAAPRVAAAPAASSPLQQQLSRDKSRVARLQQGVAEQESRSRQAAARLQQQDSTIAELKKQLQAVQSGQRPSPAGQ</sequence>
<feature type="compositionally biased region" description="Low complexity" evidence="1">
    <location>
        <begin position="71"/>
        <end position="80"/>
    </location>
</feature>
<evidence type="ECO:0008006" key="5">
    <source>
        <dbReference type="Google" id="ProtNLM"/>
    </source>
</evidence>
<keyword evidence="2" id="KW-0732">Signal</keyword>
<dbReference type="Gene3D" id="1.10.287.1490">
    <property type="match status" value="1"/>
</dbReference>
<dbReference type="Proteomes" id="UP000198725">
    <property type="component" value="Unassembled WGS sequence"/>
</dbReference>
<feature type="region of interest" description="Disordered" evidence="1">
    <location>
        <begin position="39"/>
        <end position="80"/>
    </location>
</feature>
<evidence type="ECO:0000313" key="4">
    <source>
        <dbReference type="Proteomes" id="UP000198725"/>
    </source>
</evidence>
<proteinExistence type="predicted"/>
<evidence type="ECO:0000256" key="1">
    <source>
        <dbReference type="SAM" id="MobiDB-lite"/>
    </source>
</evidence>
<feature type="signal peptide" evidence="2">
    <location>
        <begin position="1"/>
        <end position="25"/>
    </location>
</feature>
<evidence type="ECO:0000313" key="3">
    <source>
        <dbReference type="EMBL" id="SFL00865.1"/>
    </source>
</evidence>
<reference evidence="4" key="1">
    <citation type="submission" date="2016-10" db="EMBL/GenBank/DDBJ databases">
        <authorList>
            <person name="Varghese N."/>
            <person name="Submissions S."/>
        </authorList>
    </citation>
    <scope>NUCLEOTIDE SEQUENCE [LARGE SCALE GENOMIC DNA]</scope>
    <source>
        <strain evidence="4">MO64</strain>
    </source>
</reference>
<gene>
    <name evidence="3" type="ORF">SAMN05192579_11142</name>
</gene>
<evidence type="ECO:0000256" key="2">
    <source>
        <dbReference type="SAM" id="SignalP"/>
    </source>
</evidence>
<feature type="compositionally biased region" description="Low complexity" evidence="1">
    <location>
        <begin position="39"/>
        <end position="49"/>
    </location>
</feature>
<dbReference type="AlphaFoldDB" id="A0A1I4E534"/>
<dbReference type="EMBL" id="FOSR01000011">
    <property type="protein sequence ID" value="SFL00865.1"/>
    <property type="molecule type" value="Genomic_DNA"/>
</dbReference>
<accession>A0A1I4E534</accession>
<organism evidence="3 4">
    <name type="scientific">Rhodanobacter glycinis</name>
    <dbReference type="NCBI Taxonomy" id="582702"/>
    <lineage>
        <taxon>Bacteria</taxon>
        <taxon>Pseudomonadati</taxon>
        <taxon>Pseudomonadota</taxon>
        <taxon>Gammaproteobacteria</taxon>
        <taxon>Lysobacterales</taxon>
        <taxon>Rhodanobacteraceae</taxon>
        <taxon>Rhodanobacter</taxon>
    </lineage>
</organism>
<protein>
    <recommendedName>
        <fullName evidence="5">Tol-pal system protein YbgF</fullName>
    </recommendedName>
</protein>
<keyword evidence="4" id="KW-1185">Reference proteome</keyword>